<dbReference type="CDD" id="cd14742">
    <property type="entry name" value="PAAR_RHS"/>
    <property type="match status" value="1"/>
</dbReference>
<dbReference type="Pfam" id="PF03527">
    <property type="entry name" value="RHS"/>
    <property type="match status" value="1"/>
</dbReference>
<organism evidence="5 6">
    <name type="scientific">Massilia aquatica</name>
    <dbReference type="NCBI Taxonomy" id="2609000"/>
    <lineage>
        <taxon>Bacteria</taxon>
        <taxon>Pseudomonadati</taxon>
        <taxon>Pseudomonadota</taxon>
        <taxon>Betaproteobacteria</taxon>
        <taxon>Burkholderiales</taxon>
        <taxon>Oxalobacteraceae</taxon>
        <taxon>Telluria group</taxon>
        <taxon>Massilia</taxon>
    </lineage>
</organism>
<feature type="compositionally biased region" description="Gly residues" evidence="2">
    <location>
        <begin position="1418"/>
        <end position="1435"/>
    </location>
</feature>
<keyword evidence="3" id="KW-0472">Membrane</keyword>
<accession>A0ABX0M8I3</accession>
<dbReference type="EMBL" id="VVIW01000003">
    <property type="protein sequence ID" value="NHZ39904.1"/>
    <property type="molecule type" value="Genomic_DNA"/>
</dbReference>
<dbReference type="InterPro" id="IPR031325">
    <property type="entry name" value="RHS_repeat"/>
</dbReference>
<evidence type="ECO:0000313" key="6">
    <source>
        <dbReference type="Proteomes" id="UP000819052"/>
    </source>
</evidence>
<name>A0ABX0M8I3_9BURK</name>
<feature type="transmembrane region" description="Helical" evidence="3">
    <location>
        <begin position="43"/>
        <end position="63"/>
    </location>
</feature>
<dbReference type="Pfam" id="PF05488">
    <property type="entry name" value="PAAR_motif"/>
    <property type="match status" value="1"/>
</dbReference>
<evidence type="ECO:0000313" key="5">
    <source>
        <dbReference type="EMBL" id="NHZ39904.1"/>
    </source>
</evidence>
<keyword evidence="3" id="KW-1133">Transmembrane helix</keyword>
<dbReference type="NCBIfam" id="TIGR03696">
    <property type="entry name" value="Rhs_assc_core"/>
    <property type="match status" value="1"/>
</dbReference>
<dbReference type="Pfam" id="PF05593">
    <property type="entry name" value="RHS_repeat"/>
    <property type="match status" value="3"/>
</dbReference>
<dbReference type="InterPro" id="IPR001826">
    <property type="entry name" value="RHS"/>
</dbReference>
<feature type="transmembrane region" description="Helical" evidence="3">
    <location>
        <begin position="12"/>
        <end position="37"/>
    </location>
</feature>
<dbReference type="PANTHER" id="PTHR32305">
    <property type="match status" value="1"/>
</dbReference>
<dbReference type="PANTHER" id="PTHR32305:SF15">
    <property type="entry name" value="PROTEIN RHSA-RELATED"/>
    <property type="match status" value="1"/>
</dbReference>
<evidence type="ECO:0000259" key="4">
    <source>
        <dbReference type="PROSITE" id="PS50164"/>
    </source>
</evidence>
<comment type="caution">
    <text evidence="5">The sequence shown here is derived from an EMBL/GenBank/DDBJ whole genome shotgun (WGS) entry which is preliminary data.</text>
</comment>
<feature type="domain" description="GIY-YIG" evidence="4">
    <location>
        <begin position="1294"/>
        <end position="1368"/>
    </location>
</feature>
<dbReference type="PROSITE" id="PS50164">
    <property type="entry name" value="GIY_YIG"/>
    <property type="match status" value="1"/>
</dbReference>
<evidence type="ECO:0000256" key="3">
    <source>
        <dbReference type="SAM" id="Phobius"/>
    </source>
</evidence>
<dbReference type="Pfam" id="PF25023">
    <property type="entry name" value="TEN_YD-shell"/>
    <property type="match status" value="2"/>
</dbReference>
<dbReference type="InterPro" id="IPR057925">
    <property type="entry name" value="prePAAR_DddA"/>
</dbReference>
<dbReference type="InterPro" id="IPR000305">
    <property type="entry name" value="GIY-YIG_endonuc"/>
</dbReference>
<dbReference type="Pfam" id="PF25799">
    <property type="entry name" value="prePAAR_I"/>
    <property type="match status" value="1"/>
</dbReference>
<keyword evidence="1" id="KW-0677">Repeat</keyword>
<dbReference type="Gene3D" id="2.60.200.60">
    <property type="match status" value="1"/>
</dbReference>
<dbReference type="Proteomes" id="UP000819052">
    <property type="component" value="Unassembled WGS sequence"/>
</dbReference>
<reference evidence="5 6" key="1">
    <citation type="submission" date="2019-09" db="EMBL/GenBank/DDBJ databases">
        <title>Taxonomy of Antarctic Massilia spp.: description of Massilia rubra sp. nov., Massilia aquatica sp. nov., Massilia mucilaginosa sp. nov., Massilia frigida sp. nov. isolated from streams, lakes and regoliths.</title>
        <authorList>
            <person name="Holochova P."/>
            <person name="Sedlacek I."/>
            <person name="Kralova S."/>
            <person name="Maslanova I."/>
            <person name="Busse H.-J."/>
            <person name="Stankova E."/>
            <person name="Vrbovska V."/>
            <person name="Kovarovic V."/>
            <person name="Bartak M."/>
            <person name="Svec P."/>
            <person name="Pantucek R."/>
        </authorList>
    </citation>
    <scope>NUCLEOTIDE SEQUENCE [LARGE SCALE GENOMIC DNA]</scope>
    <source>
        <strain evidence="5 6">CCM 8693</strain>
    </source>
</reference>
<dbReference type="Gene3D" id="2.180.10.10">
    <property type="entry name" value="RHS repeat-associated core"/>
    <property type="match status" value="3"/>
</dbReference>
<dbReference type="InterPro" id="IPR008727">
    <property type="entry name" value="PAAR_motif"/>
</dbReference>
<dbReference type="Pfam" id="PF20148">
    <property type="entry name" value="DUF6531"/>
    <property type="match status" value="1"/>
</dbReference>
<protein>
    <recommendedName>
        <fullName evidence="4">GIY-YIG domain-containing protein</fullName>
    </recommendedName>
</protein>
<dbReference type="InterPro" id="IPR045351">
    <property type="entry name" value="DUF6531"/>
</dbReference>
<evidence type="ECO:0000256" key="1">
    <source>
        <dbReference type="ARBA" id="ARBA00022737"/>
    </source>
</evidence>
<proteinExistence type="predicted"/>
<dbReference type="InterPro" id="IPR056823">
    <property type="entry name" value="TEN-like_YD-shell"/>
</dbReference>
<feature type="region of interest" description="Disordered" evidence="2">
    <location>
        <begin position="1411"/>
        <end position="1435"/>
    </location>
</feature>
<keyword evidence="6" id="KW-1185">Reference proteome</keyword>
<keyword evidence="3" id="KW-0812">Transmembrane</keyword>
<dbReference type="InterPro" id="IPR022385">
    <property type="entry name" value="Rhs_assc_core"/>
</dbReference>
<dbReference type="InterPro" id="IPR006530">
    <property type="entry name" value="YD"/>
</dbReference>
<dbReference type="NCBIfam" id="TIGR01643">
    <property type="entry name" value="YD_repeat_2x"/>
    <property type="match status" value="7"/>
</dbReference>
<evidence type="ECO:0000256" key="2">
    <source>
        <dbReference type="SAM" id="MobiDB-lite"/>
    </source>
</evidence>
<sequence length="1435" mass="156545">MLEAARITDPIAHTSALTGFLVGAVIGIALIAAVAFATFTCGFGVALLAGMAAGLGASGILALGEGIGKMFSSPAGTIITGSMNVFTNNLAAAYATVSTVACSNHSPSPVIADGSGNVFINGLPAARKTDAIVCGAKIDGGSHNVFIGGGTVRYKEVADEVPAWLRTTVDWAFALAGLVGGLAGLVKAAGGLSKAVLPCAAKFIGGFIVGEAVGRYVISPVVGRVMGGLFGKPVEVATGRKLLLAQDEIDFVVQSPLPLVGSRFYASNLTAEGTLGRGWVLPWDLCLQQRDGKIWYRDGQGRETGFPLLQAGTTAFSEEEQCYLARTADGQFILYTLNDTWFDFGHLDPATDDVAWVRRVEDRSAQWISYQRDDAQRVTAIRSSGGQELSLHYSALPARLAMVECTHGGTPGPLVRYGYDAAGQLLSVTDANGDLSRQFTWAAGLMTSHTTALGLVSRYTWAEVDGQARVVACSSSEGEHTAFRYDTAQRQSWATDEQGRTAHWVYDENFRILACTDLDGGSYRMQYNAAGQPVRIELPGERTIAFEYDPLGRIVAETDPLGRTTRTAYDGNSLRVTQLTAADGKRWTAHYDYLGRLLSTTDPLGRTARQEYPPGLSPYPVARVDARGGRSTLEWNRRGLLTSYTDCSGKTTAYDYDADGLLAEAIDPLGQRTRIERLRSGEPARVTLPDGSVESFVYNAAGHLTERRYGAERINRWVRNARGQVLEAIDAAQRHLHYRYDVQGRVVEMEAGAAARYRFEYDSANRLTREIRPDGMERLLRYDAAGNLVEIEKIGAPLAGQAERPRRSTRFERDKMGRLLARLTASATSRYAWDQQDRLLGGARVPTEAGAALGVVASSVHFDYDAAGRLVAEHGAEGTVGYAFDELDNLTTLNLPHGQRIDTLTYGSGHVHQIRSAQHIISDFERDDLHREVQRTQGRLVQRMGYDALGRRAWQASGPHAGGVGRQQGDLWRDYRYSPAGELAGQRDKLRGSIDFQYDPAGHLQRETRTDEQREEQFAWDAAGNLLDAGAAGKSRGQVEGNRLRVWQDIRFDYDAWGNVALKRKGAHQVQHFSFDAEDRLIGIRTETVRGLVEMRFEYDALGRRIASTEARTDSGGMTHVERKRFVWQGLRMVQEVREGGVSSYVYNPDAAYTPLARIDAVIGAAMAAVAIDNARQGTRVFHFHTDLVGAPLEVTDEAGQIAWAGKYKAWGKVEAGEDAALVARIDQPLRFPGQYEDQATGLHYNTFRYYDPDVGRYISQDPIGLDGGANLYAYAPNPSGWMDPLGWVHESTPGYFVYELWAPGGTKPYYVGITDDLKRRAAEHRNSGRMPEGSGASMREIASDVTYGKARGIEQANIEHHHTKNGTIGMDLKDAADWDARGNKVASFDHKNTTRAETRQAYFEREFQAETDRLNGKKGGSGGSADAGTGSAGC</sequence>
<gene>
    <name evidence="5" type="ORF">F1609_06980</name>
</gene>
<dbReference type="InterPro" id="IPR050708">
    <property type="entry name" value="T6SS_VgrG/RHS"/>
</dbReference>
<dbReference type="RefSeq" id="WP_167075776.1">
    <property type="nucleotide sequence ID" value="NZ_VVIW01000003.1"/>
</dbReference>